<evidence type="ECO:0000259" key="3">
    <source>
        <dbReference type="Pfam" id="PF01757"/>
    </source>
</evidence>
<dbReference type="SUPFAM" id="SSF56349">
    <property type="entry name" value="DNA breaking-rejoining enzymes"/>
    <property type="match status" value="1"/>
</dbReference>
<sequence>PVPPLLPAFLVLEGHWATPLSSEVFQLFRLASGCRGYLCIPRCLSLIPLVGRSKGVLLRSPAPLAQPSLTMQLSDLRMEPNSLGLSCILRWPLGSASEPGRQVLCLPVMQRSGGFLAAVPAALLASAQENAAATLPSDVVGPFVVLTVPGIEDEEAGEVPAGVDVDVLVVDMDEAVLASMSLYDPVTDLVFESFLPDAPHIMPQPELLIAAAKAWVEEEASDRLAFYSAQEETAAPLTASPKRPPPKKRITMSQLSEQVAAIAAVIPSLADQIRLVAEKQAAATALPVSPAPLPPAGLQQEFPTIAAAPPAMPLQQMAKQLPAPRQVHVQAQVPFASQAPAGSSSDGSSLAKAVTQQGEALGQLVAHLIAQSETLDLSGNSTSLSAKGTAKREKLQQELAAGSSTFFLQVVQSAHRRLYPALPLPASVEEAQASGRVSFVSYLERTGGYDRSRDLGLMMMMLAGIADAFLRGDNRAAREHTALALAATEQAASDAGRWDLAFLLSLGEDPSPNVFAPRPASAAGRMRAFSPLVFARSIYLRSVAGMRPTPHVPCQDKASLFTIKLPPAEVDARKRRVLHILVMALNFVHQDCAFVPLRLLQCQPNGPQRRCLDYLEAFVRTYGSGQEGVVPSSTGRRMNVVHARLCELSELLTRLGAVGDSYRHVPSGEDVPPDTADEALHPYRALDVDRLRLVGAAQWNPEPWLTDELWMAYAEPQSLLVSRTPAAEEFADCSLENPGQTLKLAHLWDSLGLLLLVPADLSLDSFEYTRIFNARKSSALDRQIGDRRGRNSVEGRIHGPSGSLPCGESLTSISIDPRTTSLAMGVTDRRDFYHQLSVGHPRAITNRLYPPLPVESVKEMRAFATFLEQHQGQKVPSSFQACFMSVLQGDHLGVEFATSSHLSLLQSAGHLSSTTRIQGGKPLRESLLHDGLIIDDFFCIAKVPRAIGNSLSPSSASPCREVLDRALATYHAHAILGSPEKDSVNETVAKIGGAELNSAPSTLDRGLCTVAAPAGKRFALADLTLEAAVLPATSDALHLCLLGAWSSVLSFRRPAFCVLDKAFSLVTAANTDPSKPKTVTLSRAVAQELVLLSALAPVLGADVAAPVLPLLFATDASEEKGAACVAEIPESTSQYLWQASDRKGAFARMIRKAHSLIQRVDPMHEEVPGTESAAYSVKKPLAFVFDFLELFSARAEVTAEMSARGWSVGPPIHKGLSPAYDAKNLRLIEWVFFLIENDRVRAMFLSLPSFSSHLGFLGSEFEGCEFPSRDWVELCRGLAILLKARRSRVCIVAALPAPAADKPSVLRLWKPLVSLGANRTLLSLCSFGSPFRRDTVLFGLRVSLDALARPCECCRKHSQVRGRRAKRGPTYPWLFAYQVAQAFSQNLCRISREDRSQHIASEGLERMVPTDLALSLKWSPLLVWEWKSGVHINILESSALVRLYTWVALTHGRARFVNLCDSFVAQAALGKGRSSSPGLRHVTRRSGTVCLAAGLYPGNMYCPTRAMPADHPTRDAPMPPQIKGFGIERWSEEAILRDAERPRLRRWAANWCRLTGLLAPSLVLGPWSLDCVRDAGRSPHTYGSLRDFDASLGFPGEGPASLQGCWSGCRISWPFGLVASHLFLSLGCATHAHSVLGCNSLVQGPSSQAMFARQLSATYDRVSRARPGLGCNSLVQGPSTRSIPALQPSSFNHVSWPFAPCSCTFSMWHSRSGLGCNSLVQGPSARSTFALRRPPAPSSFTSSALCSAAGLGCNSLVQGPSTRSIPALQPSSFNHVSWPFAPCSCTFSMWHSRSGLGCNSLVQGPSARSTFALRRPPAPSSFTSSALCSAAGLGCNSLVQGPSTRSIPALQPSSFNHVSWPFAPCSCTFSMWHSRSGLGCNSLVQGPSARSTFALRRLPAPSSFTSSALRSAAGLGCNSLVQGPSSRSSFHLHPIVADRRKARAKAPLLDGRPVQALTRDRRSKLKASWIDWLAEEGCCWDDVGRWAQSNVGRLNEALARYGRWLYEDGWPYYWFSETINMVSSEFPIVRRSLQQAWDLALAWQREEPPTHHSALPWQVLAAVLSVAITWGWTRVAGVIALAWGGLARIGEVLAAKRKHLVLPEDAGDDGKAVYLSVMEPKTRFRAARHQCLKVDQPQLVRMICLAFGGLGPEEKLWLMSPSTMRARFDKLLTALKLTRSLVPGVKDFDLGSLRAGGATWMMQVTESPDLVRRRGRWISNRVMEIYVQEISALMYLPRRGHAMRGGVTFRLMEKLRLMVKIRYKDVWFVHPKKHLASVVVLKLQRPETVSFKYRGASTDRVSMDFSAGGRTLRDIAVTAAGFNAAPSELNARFAEQSAESGQLLLLGLARAECRGPEGYNRLDDVPERLKRHLDVDALEREVATEPLLMFAKDDWKPTLPSSRELVCFSTWQLRIIFRCGADSVAIVEVLVWKRQNAEEPAESLLSADSDMEGRTLAAFRPEGSKAVVTFDRVKAFYILGLVGFHQQLLNAPNHRVQLSHYVPYQTVDHGVELMMGMMLISGWLSSATWKDASWGDHMRKKVARLIPPYIVAVFFTALPLALQCTSWRCVVQYGLEILTIGGWNPLLSWWTMNRPLWFLSTLLTYHYVSPFFLRWMRRRSVGQLLVTWIRSIQSLNSVRRIGWISNAL</sequence>
<evidence type="ECO:0000256" key="1">
    <source>
        <dbReference type="ARBA" id="ARBA00023172"/>
    </source>
</evidence>
<keyword evidence="2" id="KW-1133">Transmembrane helix</keyword>
<keyword evidence="5" id="KW-1185">Reference proteome</keyword>
<dbReference type="GO" id="GO:0006310">
    <property type="term" value="P:DNA recombination"/>
    <property type="evidence" value="ECO:0007669"/>
    <property type="project" value="UniProtKB-KW"/>
</dbReference>
<protein>
    <recommendedName>
        <fullName evidence="3">Acyltransferase 3 domain-containing protein</fullName>
    </recommendedName>
</protein>
<comment type="caution">
    <text evidence="4">The sequence shown here is derived from an EMBL/GenBank/DDBJ whole genome shotgun (WGS) entry which is preliminary data.</text>
</comment>
<reference evidence="4" key="1">
    <citation type="submission" date="2021-02" db="EMBL/GenBank/DDBJ databases">
        <authorList>
            <person name="Dougan E. K."/>
            <person name="Rhodes N."/>
            <person name="Thang M."/>
            <person name="Chan C."/>
        </authorList>
    </citation>
    <scope>NUCLEOTIDE SEQUENCE</scope>
</reference>
<name>A0A812TQ66_9DINO</name>
<keyword evidence="1" id="KW-0233">DNA recombination</keyword>
<dbReference type="InterPro" id="IPR002656">
    <property type="entry name" value="Acyl_transf_3_dom"/>
</dbReference>
<keyword evidence="2" id="KW-0472">Membrane</keyword>
<evidence type="ECO:0000256" key="2">
    <source>
        <dbReference type="SAM" id="Phobius"/>
    </source>
</evidence>
<dbReference type="OrthoDB" id="448246at2759"/>
<organism evidence="4 5">
    <name type="scientific">Symbiodinium natans</name>
    <dbReference type="NCBI Taxonomy" id="878477"/>
    <lineage>
        <taxon>Eukaryota</taxon>
        <taxon>Sar</taxon>
        <taxon>Alveolata</taxon>
        <taxon>Dinophyceae</taxon>
        <taxon>Suessiales</taxon>
        <taxon>Symbiodiniaceae</taxon>
        <taxon>Symbiodinium</taxon>
    </lineage>
</organism>
<evidence type="ECO:0000313" key="4">
    <source>
        <dbReference type="EMBL" id="CAE7546292.1"/>
    </source>
</evidence>
<feature type="non-terminal residue" evidence="4">
    <location>
        <position position="1"/>
    </location>
</feature>
<dbReference type="GO" id="GO:0016747">
    <property type="term" value="F:acyltransferase activity, transferring groups other than amino-acyl groups"/>
    <property type="evidence" value="ECO:0007669"/>
    <property type="project" value="InterPro"/>
</dbReference>
<dbReference type="InterPro" id="IPR013762">
    <property type="entry name" value="Integrase-like_cat_sf"/>
</dbReference>
<dbReference type="Proteomes" id="UP000604046">
    <property type="component" value="Unassembled WGS sequence"/>
</dbReference>
<accession>A0A812TQ66</accession>
<dbReference type="Gene3D" id="1.10.443.10">
    <property type="entry name" value="Intergrase catalytic core"/>
    <property type="match status" value="1"/>
</dbReference>
<feature type="domain" description="Acyltransferase 3" evidence="3">
    <location>
        <begin position="2470"/>
        <end position="2628"/>
    </location>
</feature>
<dbReference type="InterPro" id="IPR011010">
    <property type="entry name" value="DNA_brk_join_enz"/>
</dbReference>
<gene>
    <name evidence="4" type="ORF">SNAT2548_LOCUS30654</name>
</gene>
<keyword evidence="2" id="KW-0812">Transmembrane</keyword>
<feature type="transmembrane region" description="Helical" evidence="2">
    <location>
        <begin position="2549"/>
        <end position="2575"/>
    </location>
</feature>
<feature type="transmembrane region" description="Helical" evidence="2">
    <location>
        <begin position="2595"/>
        <end position="2613"/>
    </location>
</feature>
<dbReference type="GO" id="GO:0003677">
    <property type="term" value="F:DNA binding"/>
    <property type="evidence" value="ECO:0007669"/>
    <property type="project" value="InterPro"/>
</dbReference>
<dbReference type="GO" id="GO:0015074">
    <property type="term" value="P:DNA integration"/>
    <property type="evidence" value="ECO:0007669"/>
    <property type="project" value="InterPro"/>
</dbReference>
<evidence type="ECO:0000313" key="5">
    <source>
        <dbReference type="Proteomes" id="UP000604046"/>
    </source>
</evidence>
<proteinExistence type="predicted"/>
<dbReference type="EMBL" id="CAJNDS010002617">
    <property type="protein sequence ID" value="CAE7546292.1"/>
    <property type="molecule type" value="Genomic_DNA"/>
</dbReference>
<dbReference type="Pfam" id="PF01757">
    <property type="entry name" value="Acyl_transf_3"/>
    <property type="match status" value="1"/>
</dbReference>